<dbReference type="CDD" id="cd06445">
    <property type="entry name" value="ATase"/>
    <property type="match status" value="1"/>
</dbReference>
<proteinExistence type="predicted"/>
<dbReference type="InterPro" id="IPR014048">
    <property type="entry name" value="MethylDNA_cys_MeTrfase_DNA-bd"/>
</dbReference>
<evidence type="ECO:0000313" key="3">
    <source>
        <dbReference type="EMBL" id="TCK60359.1"/>
    </source>
</evidence>
<sequence length="122" mass="13551">MLTNLNMGDRGLANPLDSQKKASYQAHFYLVIASIPAGKVLTYGQVAQMAGYPRMARAVGRALKELPKNSKLPWFRVINAKGELSFPLGSPSYLRQRQALEAEGVVFVGHKISLKDYRWNGD</sequence>
<organism evidence="3 4">
    <name type="scientific">Celerinatantimonas diazotrophica</name>
    <dbReference type="NCBI Taxonomy" id="412034"/>
    <lineage>
        <taxon>Bacteria</taxon>
        <taxon>Pseudomonadati</taxon>
        <taxon>Pseudomonadota</taxon>
        <taxon>Gammaproteobacteria</taxon>
        <taxon>Celerinatantimonadaceae</taxon>
        <taxon>Celerinatantimonas</taxon>
    </lineage>
</organism>
<comment type="caution">
    <text evidence="3">The sequence shown here is derived from an EMBL/GenBank/DDBJ whole genome shotgun (WGS) entry which is preliminary data.</text>
</comment>
<name>A0A4R1KB46_9GAMM</name>
<dbReference type="PANTHER" id="PTHR42942">
    <property type="entry name" value="6-O-METHYLGUANINE DNA METHYLTRANSFERASE"/>
    <property type="match status" value="1"/>
</dbReference>
<dbReference type="Proteomes" id="UP000295565">
    <property type="component" value="Unassembled WGS sequence"/>
</dbReference>
<feature type="domain" description="Methylated-DNA-[protein]-cysteine S-methyltransferase DNA binding" evidence="2">
    <location>
        <begin position="24"/>
        <end position="105"/>
    </location>
</feature>
<dbReference type="Pfam" id="PF01035">
    <property type="entry name" value="DNA_binding_1"/>
    <property type="match status" value="1"/>
</dbReference>
<dbReference type="SUPFAM" id="SSF46767">
    <property type="entry name" value="Methylated DNA-protein cysteine methyltransferase, C-terminal domain"/>
    <property type="match status" value="1"/>
</dbReference>
<dbReference type="GO" id="GO:0006281">
    <property type="term" value="P:DNA repair"/>
    <property type="evidence" value="ECO:0007669"/>
    <property type="project" value="InterPro"/>
</dbReference>
<dbReference type="InterPro" id="IPR052520">
    <property type="entry name" value="ATL_DNA_repair"/>
</dbReference>
<dbReference type="RefSeq" id="WP_224054954.1">
    <property type="nucleotide sequence ID" value="NZ_OU594967.1"/>
</dbReference>
<evidence type="ECO:0000259" key="2">
    <source>
        <dbReference type="Pfam" id="PF01035"/>
    </source>
</evidence>
<evidence type="ECO:0000256" key="1">
    <source>
        <dbReference type="ARBA" id="ARBA00022763"/>
    </source>
</evidence>
<evidence type="ECO:0000313" key="4">
    <source>
        <dbReference type="Proteomes" id="UP000295565"/>
    </source>
</evidence>
<keyword evidence="4" id="KW-1185">Reference proteome</keyword>
<dbReference type="AlphaFoldDB" id="A0A4R1KB46"/>
<dbReference type="InterPro" id="IPR036217">
    <property type="entry name" value="MethylDNA_cys_MeTrfase_DNAb"/>
</dbReference>
<reference evidence="3 4" key="1">
    <citation type="submission" date="2019-03" db="EMBL/GenBank/DDBJ databases">
        <title>Genomic Encyclopedia of Type Strains, Phase IV (KMG-IV): sequencing the most valuable type-strain genomes for metagenomic binning, comparative biology and taxonomic classification.</title>
        <authorList>
            <person name="Goeker M."/>
        </authorList>
    </citation>
    <scope>NUCLEOTIDE SEQUENCE [LARGE SCALE GENOMIC DNA]</scope>
    <source>
        <strain evidence="3 4">DSM 18577</strain>
    </source>
</reference>
<gene>
    <name evidence="3" type="ORF">EV690_0589</name>
</gene>
<dbReference type="InterPro" id="IPR036388">
    <property type="entry name" value="WH-like_DNA-bd_sf"/>
</dbReference>
<dbReference type="PANTHER" id="PTHR42942:SF1">
    <property type="entry name" value="ALKYLTRANSFERASE-LIKE PROTEIN 1"/>
    <property type="match status" value="1"/>
</dbReference>
<dbReference type="GO" id="GO:0003824">
    <property type="term" value="F:catalytic activity"/>
    <property type="evidence" value="ECO:0007669"/>
    <property type="project" value="InterPro"/>
</dbReference>
<dbReference type="Gene3D" id="1.10.10.10">
    <property type="entry name" value="Winged helix-like DNA-binding domain superfamily/Winged helix DNA-binding domain"/>
    <property type="match status" value="1"/>
</dbReference>
<protein>
    <submittedName>
        <fullName evidence="3">O(6)-alkylguanine repair protein YbaZ</fullName>
    </submittedName>
</protein>
<accession>A0A4R1KB46</accession>
<keyword evidence="1" id="KW-0227">DNA damage</keyword>
<dbReference type="EMBL" id="SMGD01000007">
    <property type="protein sequence ID" value="TCK60359.1"/>
    <property type="molecule type" value="Genomic_DNA"/>
</dbReference>